<organism evidence="3 4">
    <name type="scientific">Cohnella ginsengisoli</name>
    <dbReference type="NCBI Taxonomy" id="425004"/>
    <lineage>
        <taxon>Bacteria</taxon>
        <taxon>Bacillati</taxon>
        <taxon>Bacillota</taxon>
        <taxon>Bacilli</taxon>
        <taxon>Bacillales</taxon>
        <taxon>Paenibacillaceae</taxon>
        <taxon>Cohnella</taxon>
    </lineage>
</organism>
<feature type="domain" description="G" evidence="2">
    <location>
        <begin position="56"/>
        <end position="154"/>
    </location>
</feature>
<dbReference type="InterPro" id="IPR006073">
    <property type="entry name" value="GTP-bd"/>
</dbReference>
<dbReference type="RefSeq" id="WP_277565869.1">
    <property type="nucleotide sequence ID" value="NZ_JAPDHZ010000003.1"/>
</dbReference>
<dbReference type="CDD" id="cd00882">
    <property type="entry name" value="Ras_like_GTPase"/>
    <property type="match status" value="1"/>
</dbReference>
<evidence type="ECO:0000313" key="3">
    <source>
        <dbReference type="EMBL" id="MDG0792040.1"/>
    </source>
</evidence>
<accession>A0A9X4KHF0</accession>
<dbReference type="SUPFAM" id="SSF52540">
    <property type="entry name" value="P-loop containing nucleoside triphosphate hydrolases"/>
    <property type="match status" value="1"/>
</dbReference>
<keyword evidence="4" id="KW-1185">Reference proteome</keyword>
<feature type="compositionally biased region" description="Basic and acidic residues" evidence="1">
    <location>
        <begin position="15"/>
        <end position="27"/>
    </location>
</feature>
<sequence>MSAKAKRAAGGAGKGEVKGEVKGKREGAGAGAEPTVLERNLRRLASELAVIPRTRKVAILGQPGAGKSALLDLLTDRSCMPRPVVGQRTDATSWAHDPHTALIHKCGEAVFVDAPGYGTAAHPAETFFRLFPYRSFDRLVLVFKDKLHAADDRLLAGIARTGLAERTLLVRSFADGLLPEEREPLRLELAGRFAGPIVFYSARDRGGLDEIERFSLGPSAS</sequence>
<dbReference type="AlphaFoldDB" id="A0A9X4KHF0"/>
<proteinExistence type="predicted"/>
<evidence type="ECO:0000313" key="4">
    <source>
        <dbReference type="Proteomes" id="UP001153387"/>
    </source>
</evidence>
<name>A0A9X4KHF0_9BACL</name>
<evidence type="ECO:0000256" key="1">
    <source>
        <dbReference type="SAM" id="MobiDB-lite"/>
    </source>
</evidence>
<dbReference type="Gene3D" id="3.40.50.300">
    <property type="entry name" value="P-loop containing nucleotide triphosphate hydrolases"/>
    <property type="match status" value="1"/>
</dbReference>
<dbReference type="Pfam" id="PF01926">
    <property type="entry name" value="MMR_HSR1"/>
    <property type="match status" value="1"/>
</dbReference>
<comment type="caution">
    <text evidence="3">The sequence shown here is derived from an EMBL/GenBank/DDBJ whole genome shotgun (WGS) entry which is preliminary data.</text>
</comment>
<protein>
    <submittedName>
        <fullName evidence="3">GTPase domain-containing protein</fullName>
    </submittedName>
</protein>
<dbReference type="GO" id="GO:0005525">
    <property type="term" value="F:GTP binding"/>
    <property type="evidence" value="ECO:0007669"/>
    <property type="project" value="InterPro"/>
</dbReference>
<dbReference type="EMBL" id="JAPDHZ010000003">
    <property type="protein sequence ID" value="MDG0792040.1"/>
    <property type="molecule type" value="Genomic_DNA"/>
</dbReference>
<dbReference type="Proteomes" id="UP001153387">
    <property type="component" value="Unassembled WGS sequence"/>
</dbReference>
<evidence type="ECO:0000259" key="2">
    <source>
        <dbReference type="Pfam" id="PF01926"/>
    </source>
</evidence>
<gene>
    <name evidence="3" type="ORF">OMP38_15100</name>
</gene>
<dbReference type="InterPro" id="IPR027417">
    <property type="entry name" value="P-loop_NTPase"/>
</dbReference>
<feature type="region of interest" description="Disordered" evidence="1">
    <location>
        <begin position="1"/>
        <end position="34"/>
    </location>
</feature>
<reference evidence="3 4" key="1">
    <citation type="submission" date="2022-10" db="EMBL/GenBank/DDBJ databases">
        <title>Comparative genomic analysis of Cohnella hashimotonis sp. nov., isolated from the International Space Station.</title>
        <authorList>
            <person name="Simpson A."/>
            <person name="Venkateswaran K."/>
        </authorList>
    </citation>
    <scope>NUCLEOTIDE SEQUENCE [LARGE SCALE GENOMIC DNA]</scope>
    <source>
        <strain evidence="3 4">DSM 18997</strain>
    </source>
</reference>